<dbReference type="Pfam" id="PF00001">
    <property type="entry name" value="7tm_1"/>
    <property type="match status" value="1"/>
</dbReference>
<dbReference type="GO" id="GO:0016020">
    <property type="term" value="C:membrane"/>
    <property type="evidence" value="ECO:0007669"/>
    <property type="project" value="UniProtKB-SubCell"/>
</dbReference>
<keyword evidence="3 8" id="KW-1133">Transmembrane helix</keyword>
<keyword evidence="2 8" id="KW-0812">Transmembrane</keyword>
<evidence type="ECO:0000256" key="7">
    <source>
        <dbReference type="ARBA" id="ARBA00023224"/>
    </source>
</evidence>
<evidence type="ECO:0000313" key="10">
    <source>
        <dbReference type="EMBL" id="KAG9468870.1"/>
    </source>
</evidence>
<evidence type="ECO:0000256" key="6">
    <source>
        <dbReference type="ARBA" id="ARBA00023170"/>
    </source>
</evidence>
<dbReference type="PANTHER" id="PTHR24237">
    <property type="entry name" value="G-PROTEIN COUPLED RECEPTOR"/>
    <property type="match status" value="1"/>
</dbReference>
<feature type="domain" description="G-protein coupled receptors family 1 profile" evidence="9">
    <location>
        <begin position="36"/>
        <end position="289"/>
    </location>
</feature>
<sequence length="302" mass="35239">MAHYVNKTANQTICFIPSDVANGILIALYVTVIIGGTIGIITMVFLLCKTNTRSVTTTAIINLLVIHGIFILTVPFRIAYYIQGRWIFSFEFCRFVSSMIHIHMYLSFIFYVALLSIRYISYFKQKDKIEFYRKMHSVVASAAVWIIILLVFLPAFYLNYGSDKQKYETCKCFSFQKEIEKPSVLVLNYITIAVVFMVVCILLIVQIFIIMKIMKKLKRAALGHQEFWVQLKSLFFILVMITCFFPYHMFRFYYLSHTNDCSYYNEIFLGITALSCLDLLSFAVQTYFQKVFQHMTCTVKCL</sequence>
<feature type="transmembrane region" description="Helical" evidence="8">
    <location>
        <begin position="60"/>
        <end position="82"/>
    </location>
</feature>
<dbReference type="Proteomes" id="UP000770717">
    <property type="component" value="Unassembled WGS sequence"/>
</dbReference>
<feature type="transmembrane region" description="Helical" evidence="8">
    <location>
        <begin position="26"/>
        <end position="48"/>
    </location>
</feature>
<accession>A0A8J6EH47</accession>
<feature type="transmembrane region" description="Helical" evidence="8">
    <location>
        <begin position="189"/>
        <end position="213"/>
    </location>
</feature>
<evidence type="ECO:0000313" key="11">
    <source>
        <dbReference type="Proteomes" id="UP000770717"/>
    </source>
</evidence>
<keyword evidence="11" id="KW-1185">Reference proteome</keyword>
<name>A0A8J6EH47_ELECQ</name>
<dbReference type="EMBL" id="WNTK01000707">
    <property type="protein sequence ID" value="KAG9468870.1"/>
    <property type="molecule type" value="Genomic_DNA"/>
</dbReference>
<evidence type="ECO:0000256" key="4">
    <source>
        <dbReference type="ARBA" id="ARBA00023040"/>
    </source>
</evidence>
<organism evidence="10 11">
    <name type="scientific">Eleutherodactylus coqui</name>
    <name type="common">Puerto Rican coqui</name>
    <dbReference type="NCBI Taxonomy" id="57060"/>
    <lineage>
        <taxon>Eukaryota</taxon>
        <taxon>Metazoa</taxon>
        <taxon>Chordata</taxon>
        <taxon>Craniata</taxon>
        <taxon>Vertebrata</taxon>
        <taxon>Euteleostomi</taxon>
        <taxon>Amphibia</taxon>
        <taxon>Batrachia</taxon>
        <taxon>Anura</taxon>
        <taxon>Neobatrachia</taxon>
        <taxon>Hyloidea</taxon>
        <taxon>Eleutherodactylidae</taxon>
        <taxon>Eleutherodactylinae</taxon>
        <taxon>Eleutherodactylus</taxon>
        <taxon>Eleutherodactylus</taxon>
    </lineage>
</organism>
<dbReference type="GO" id="GO:0008142">
    <property type="term" value="F:oxysterol binding"/>
    <property type="evidence" value="ECO:0007669"/>
    <property type="project" value="InterPro"/>
</dbReference>
<dbReference type="GO" id="GO:0004930">
    <property type="term" value="F:G protein-coupled receptor activity"/>
    <property type="evidence" value="ECO:0007669"/>
    <property type="project" value="UniProtKB-KW"/>
</dbReference>
<protein>
    <recommendedName>
        <fullName evidence="9">G-protein coupled receptors family 1 profile domain-containing protein</fullName>
    </recommendedName>
</protein>
<dbReference type="InterPro" id="IPR000276">
    <property type="entry name" value="GPCR_Rhodpsn"/>
</dbReference>
<keyword evidence="7" id="KW-0807">Transducer</keyword>
<keyword evidence="6" id="KW-0675">Receptor</keyword>
<feature type="transmembrane region" description="Helical" evidence="8">
    <location>
        <begin position="234"/>
        <end position="255"/>
    </location>
</feature>
<evidence type="ECO:0000256" key="8">
    <source>
        <dbReference type="SAM" id="Phobius"/>
    </source>
</evidence>
<dbReference type="Gene3D" id="1.20.1070.10">
    <property type="entry name" value="Rhodopsin 7-helix transmembrane proteins"/>
    <property type="match status" value="1"/>
</dbReference>
<comment type="subcellular location">
    <subcellularLocation>
        <location evidence="1">Membrane</location>
        <topology evidence="1">Multi-pass membrane protein</topology>
    </subcellularLocation>
</comment>
<keyword evidence="5 8" id="KW-0472">Membrane</keyword>
<evidence type="ECO:0000256" key="1">
    <source>
        <dbReference type="ARBA" id="ARBA00004141"/>
    </source>
</evidence>
<dbReference type="OrthoDB" id="9947118at2759"/>
<proteinExistence type="predicted"/>
<evidence type="ECO:0000256" key="5">
    <source>
        <dbReference type="ARBA" id="ARBA00023136"/>
    </source>
</evidence>
<dbReference type="SUPFAM" id="SSF81321">
    <property type="entry name" value="Family A G protein-coupled receptor-like"/>
    <property type="match status" value="1"/>
</dbReference>
<feature type="transmembrane region" description="Helical" evidence="8">
    <location>
        <begin position="135"/>
        <end position="157"/>
    </location>
</feature>
<keyword evidence="4" id="KW-0297">G-protein coupled receptor</keyword>
<feature type="transmembrane region" description="Helical" evidence="8">
    <location>
        <begin position="267"/>
        <end position="288"/>
    </location>
</feature>
<dbReference type="InterPro" id="IPR047160">
    <property type="entry name" value="GP183-like"/>
</dbReference>
<evidence type="ECO:0000256" key="2">
    <source>
        <dbReference type="ARBA" id="ARBA00022692"/>
    </source>
</evidence>
<dbReference type="AlphaFoldDB" id="A0A8J6EH47"/>
<evidence type="ECO:0000256" key="3">
    <source>
        <dbReference type="ARBA" id="ARBA00022989"/>
    </source>
</evidence>
<gene>
    <name evidence="10" type="ORF">GDO78_021795</name>
</gene>
<dbReference type="InterPro" id="IPR017452">
    <property type="entry name" value="GPCR_Rhodpsn_7TM"/>
</dbReference>
<reference evidence="10" key="1">
    <citation type="thesis" date="2020" institute="ProQuest LLC" country="789 East Eisenhower Parkway, Ann Arbor, MI, USA">
        <title>Comparative Genomics and Chromosome Evolution.</title>
        <authorList>
            <person name="Mudd A.B."/>
        </authorList>
    </citation>
    <scope>NUCLEOTIDE SEQUENCE</scope>
    <source>
        <strain evidence="10">HN-11 Male</strain>
        <tissue evidence="10">Kidney and liver</tissue>
    </source>
</reference>
<comment type="caution">
    <text evidence="10">The sequence shown here is derived from an EMBL/GenBank/DDBJ whole genome shotgun (WGS) entry which is preliminary data.</text>
</comment>
<feature type="transmembrane region" description="Helical" evidence="8">
    <location>
        <begin position="102"/>
        <end position="123"/>
    </location>
</feature>
<dbReference type="PRINTS" id="PR01157">
    <property type="entry name" value="P2YPURNOCPTR"/>
</dbReference>
<dbReference type="PROSITE" id="PS50262">
    <property type="entry name" value="G_PROTEIN_RECEP_F1_2"/>
    <property type="match status" value="1"/>
</dbReference>
<evidence type="ECO:0000259" key="9">
    <source>
        <dbReference type="PROSITE" id="PS50262"/>
    </source>
</evidence>
<dbReference type="PANTHER" id="PTHR24237:SF35">
    <property type="entry name" value="G-PROTEIN COUPLED RECEPTOR 141-RELATED"/>
    <property type="match status" value="1"/>
</dbReference>